<gene>
    <name evidence="3" type="ORF">IIF7_00130</name>
</gene>
<dbReference type="STRING" id="1185767.IIF7_00130"/>
<dbReference type="PANTHER" id="PTHR12149:SF8">
    <property type="entry name" value="PROTEIN-RIBULOSAMINE 3-KINASE"/>
    <property type="match status" value="1"/>
</dbReference>
<evidence type="ECO:0000256" key="2">
    <source>
        <dbReference type="PIRNR" id="PIRNR006221"/>
    </source>
</evidence>
<reference evidence="3 4" key="1">
    <citation type="submission" date="2013-04" db="EMBL/GenBank/DDBJ databases">
        <title>Zunongwangia sp. 22II14-10F7 Genome Sequencing.</title>
        <authorList>
            <person name="Lai Q."/>
            <person name="Shao Z."/>
        </authorList>
    </citation>
    <scope>NUCLEOTIDE SEQUENCE [LARGE SCALE GENOMIC DNA]</scope>
    <source>
        <strain evidence="3 4">22II14-10F7</strain>
    </source>
</reference>
<evidence type="ECO:0000313" key="4">
    <source>
        <dbReference type="Proteomes" id="UP000192746"/>
    </source>
</evidence>
<dbReference type="Gene3D" id="3.30.200.20">
    <property type="entry name" value="Phosphorylase Kinase, domain 1"/>
    <property type="match status" value="1"/>
</dbReference>
<comment type="caution">
    <text evidence="3">The sequence shown here is derived from an EMBL/GenBank/DDBJ whole genome shotgun (WGS) entry which is preliminary data.</text>
</comment>
<dbReference type="EMBL" id="ARYN01000001">
    <property type="protein sequence ID" value="ORL47124.1"/>
    <property type="molecule type" value="Genomic_DNA"/>
</dbReference>
<sequence>MSVNDAYQPLFKIIEEKNNLKINNITSLSGGDINNVFLLNTTEGKKVVKVNSATKFPRMFEAEMAGMKALKSAEAIDVPQMIAVYTESEYSCLLMEYRETGSKSSNFWTVFGKQMADLHKNTQLKFGFSEDNYIGSLPQQNKEHENIIDFYIEERLEPQFKLAKEQGYGLGDTNKFCSELYNLIPQEKPALIHGDLWNGNYLVNAEGHPCLIDPAVAYAPREMDLSMMKLFGGFDSALFNAYFEEFPVEKGFENRVPIWQLYYLLVHLNLFGTGYLGSCKNIIERYS</sequence>
<keyword evidence="2 3" id="KW-0418">Kinase</keyword>
<dbReference type="InterPro" id="IPR016477">
    <property type="entry name" value="Fructo-/Ketosamine-3-kinase"/>
</dbReference>
<organism evidence="3 4">
    <name type="scientific">Zunongwangia atlantica 22II14-10F7</name>
    <dbReference type="NCBI Taxonomy" id="1185767"/>
    <lineage>
        <taxon>Bacteria</taxon>
        <taxon>Pseudomonadati</taxon>
        <taxon>Bacteroidota</taxon>
        <taxon>Flavobacteriia</taxon>
        <taxon>Flavobacteriales</taxon>
        <taxon>Flavobacteriaceae</taxon>
        <taxon>Zunongwangia</taxon>
    </lineage>
</organism>
<name>A0A1Y1T978_9FLAO</name>
<protein>
    <submittedName>
        <fullName evidence="3">Fructosamine kinase</fullName>
    </submittedName>
</protein>
<proteinExistence type="inferred from homology"/>
<dbReference type="PIRSF" id="PIRSF006221">
    <property type="entry name" value="Ketosamine-3-kinase"/>
    <property type="match status" value="1"/>
</dbReference>
<comment type="similarity">
    <text evidence="1 2">Belongs to the fructosamine kinase family.</text>
</comment>
<keyword evidence="2" id="KW-0808">Transferase</keyword>
<evidence type="ECO:0000256" key="1">
    <source>
        <dbReference type="ARBA" id="ARBA00009460"/>
    </source>
</evidence>
<dbReference type="GO" id="GO:0016301">
    <property type="term" value="F:kinase activity"/>
    <property type="evidence" value="ECO:0007669"/>
    <property type="project" value="UniProtKB-UniRule"/>
</dbReference>
<dbReference type="AlphaFoldDB" id="A0A1Y1T978"/>
<dbReference type="Proteomes" id="UP000192746">
    <property type="component" value="Unassembled WGS sequence"/>
</dbReference>
<dbReference type="PANTHER" id="PTHR12149">
    <property type="entry name" value="FRUCTOSAMINE 3 KINASE-RELATED PROTEIN"/>
    <property type="match status" value="1"/>
</dbReference>
<dbReference type="SUPFAM" id="SSF56112">
    <property type="entry name" value="Protein kinase-like (PK-like)"/>
    <property type="match status" value="1"/>
</dbReference>
<dbReference type="Pfam" id="PF03881">
    <property type="entry name" value="Fructosamin_kin"/>
    <property type="match status" value="1"/>
</dbReference>
<dbReference type="InterPro" id="IPR011009">
    <property type="entry name" value="Kinase-like_dom_sf"/>
</dbReference>
<evidence type="ECO:0000313" key="3">
    <source>
        <dbReference type="EMBL" id="ORL47124.1"/>
    </source>
</evidence>
<keyword evidence="4" id="KW-1185">Reference proteome</keyword>
<dbReference type="OrthoDB" id="5291879at2"/>
<accession>A0A1Y1T978</accession>
<dbReference type="Gene3D" id="3.90.1200.10">
    <property type="match status" value="1"/>
</dbReference>